<dbReference type="Proteomes" id="UP000236333">
    <property type="component" value="Unassembled WGS sequence"/>
</dbReference>
<dbReference type="InterPro" id="IPR036628">
    <property type="entry name" value="Clp_N_dom_sf"/>
</dbReference>
<dbReference type="EMBL" id="PGGS01000075">
    <property type="protein sequence ID" value="PNH09875.1"/>
    <property type="molecule type" value="Genomic_DNA"/>
</dbReference>
<protein>
    <submittedName>
        <fullName evidence="2">Uncharacterized protein</fullName>
    </submittedName>
</protein>
<dbReference type="Gene3D" id="1.10.1780.10">
    <property type="entry name" value="Clp, N-terminal domain"/>
    <property type="match status" value="1"/>
</dbReference>
<keyword evidence="3" id="KW-1185">Reference proteome</keyword>
<feature type="region of interest" description="Disordered" evidence="1">
    <location>
        <begin position="1"/>
        <end position="88"/>
    </location>
</feature>
<reference evidence="2 3" key="1">
    <citation type="journal article" date="2017" name="Mol. Biol. Evol.">
        <title>The 4-celled Tetrabaena socialis nuclear genome reveals the essential components for genetic control of cell number at the origin of multicellularity in the volvocine lineage.</title>
        <authorList>
            <person name="Featherston J."/>
            <person name="Arakaki Y."/>
            <person name="Hanschen E.R."/>
            <person name="Ferris P.J."/>
            <person name="Michod R.E."/>
            <person name="Olson B.J.S.C."/>
            <person name="Nozaki H."/>
            <person name="Durand P.M."/>
        </authorList>
    </citation>
    <scope>NUCLEOTIDE SEQUENCE [LARGE SCALE GENOMIC DNA]</scope>
    <source>
        <strain evidence="2 3">NIES-571</strain>
    </source>
</reference>
<sequence>MPPATTEPETASSQPAAKPHPSRARGSKPTSSLPPATAEPGATSSQPAPKPRTGRARGSQSATSTPPAAVSRPKAASRAPAPLAPPPLSEQRILMAPDAIPPLLDWVTNAAARPVAVQCILDRFYSADALQCVRAAEELAASAGGVQQAGTRTLVFPSHLALAALSSPHPDSAAALGVLRRAGLTLQRAEAARAGARGTSTQPDDGCFSPATQHFLFQSYRWAVYTGRSSVLPCHLLWALSADPRVAYSQDRRDPLDPADWRPPLVGLMQAAVGLKQPAQRYRQLLGMLQRAIDAAPVEVPAAGAAASSPPARPAAERAPAAAVTSPTDPSGGPAVSGAPQLHRDLDKYLSELLKPTSDHAITSTWLLDQLIAAVLACRAAGLVLSRAQLEAIDRRIQSCLRRPAWALGCEAVLGTAALGYTSPSLR</sequence>
<comment type="caution">
    <text evidence="2">The sequence shown here is derived from an EMBL/GenBank/DDBJ whole genome shotgun (WGS) entry which is preliminary data.</text>
</comment>
<evidence type="ECO:0000313" key="2">
    <source>
        <dbReference type="EMBL" id="PNH09875.1"/>
    </source>
</evidence>
<dbReference type="AlphaFoldDB" id="A0A2J8ABG7"/>
<evidence type="ECO:0000256" key="1">
    <source>
        <dbReference type="SAM" id="MobiDB-lite"/>
    </source>
</evidence>
<feature type="compositionally biased region" description="Low complexity" evidence="1">
    <location>
        <begin position="66"/>
        <end position="81"/>
    </location>
</feature>
<accession>A0A2J8ABG7</accession>
<organism evidence="2 3">
    <name type="scientific">Tetrabaena socialis</name>
    <dbReference type="NCBI Taxonomy" id="47790"/>
    <lineage>
        <taxon>Eukaryota</taxon>
        <taxon>Viridiplantae</taxon>
        <taxon>Chlorophyta</taxon>
        <taxon>core chlorophytes</taxon>
        <taxon>Chlorophyceae</taxon>
        <taxon>CS clade</taxon>
        <taxon>Chlamydomonadales</taxon>
        <taxon>Tetrabaenaceae</taxon>
        <taxon>Tetrabaena</taxon>
    </lineage>
</organism>
<name>A0A2J8ABG7_9CHLO</name>
<feature type="region of interest" description="Disordered" evidence="1">
    <location>
        <begin position="305"/>
        <end position="340"/>
    </location>
</feature>
<proteinExistence type="predicted"/>
<evidence type="ECO:0000313" key="3">
    <source>
        <dbReference type="Proteomes" id="UP000236333"/>
    </source>
</evidence>
<gene>
    <name evidence="2" type="ORF">TSOC_003478</name>
</gene>
<dbReference type="OrthoDB" id="560381at2759"/>